<dbReference type="Proteomes" id="UP000887013">
    <property type="component" value="Unassembled WGS sequence"/>
</dbReference>
<dbReference type="EMBL" id="BMAW01120580">
    <property type="protein sequence ID" value="GFT89934.1"/>
    <property type="molecule type" value="Genomic_DNA"/>
</dbReference>
<organism evidence="2 3">
    <name type="scientific">Nephila pilipes</name>
    <name type="common">Giant wood spider</name>
    <name type="synonym">Nephila maculata</name>
    <dbReference type="NCBI Taxonomy" id="299642"/>
    <lineage>
        <taxon>Eukaryota</taxon>
        <taxon>Metazoa</taxon>
        <taxon>Ecdysozoa</taxon>
        <taxon>Arthropoda</taxon>
        <taxon>Chelicerata</taxon>
        <taxon>Arachnida</taxon>
        <taxon>Araneae</taxon>
        <taxon>Araneomorphae</taxon>
        <taxon>Entelegynae</taxon>
        <taxon>Araneoidea</taxon>
        <taxon>Nephilidae</taxon>
        <taxon>Nephila</taxon>
    </lineage>
</organism>
<reference evidence="2" key="1">
    <citation type="submission" date="2020-08" db="EMBL/GenBank/DDBJ databases">
        <title>Multicomponent nature underlies the extraordinary mechanical properties of spider dragline silk.</title>
        <authorList>
            <person name="Kono N."/>
            <person name="Nakamura H."/>
            <person name="Mori M."/>
            <person name="Yoshida Y."/>
            <person name="Ohtoshi R."/>
            <person name="Malay A.D."/>
            <person name="Moran D.A.P."/>
            <person name="Tomita M."/>
            <person name="Numata K."/>
            <person name="Arakawa K."/>
        </authorList>
    </citation>
    <scope>NUCLEOTIDE SEQUENCE</scope>
</reference>
<feature type="region of interest" description="Disordered" evidence="1">
    <location>
        <begin position="67"/>
        <end position="92"/>
    </location>
</feature>
<comment type="caution">
    <text evidence="2">The sequence shown here is derived from an EMBL/GenBank/DDBJ whole genome shotgun (WGS) entry which is preliminary data.</text>
</comment>
<name>A0A8X6PUJ3_NEPPI</name>
<proteinExistence type="predicted"/>
<dbReference type="AlphaFoldDB" id="A0A8X6PUJ3"/>
<protein>
    <submittedName>
        <fullName evidence="2">Uncharacterized protein</fullName>
    </submittedName>
</protein>
<keyword evidence="3" id="KW-1185">Reference proteome</keyword>
<feature type="non-terminal residue" evidence="2">
    <location>
        <position position="92"/>
    </location>
</feature>
<evidence type="ECO:0000313" key="3">
    <source>
        <dbReference type="Proteomes" id="UP000887013"/>
    </source>
</evidence>
<accession>A0A8X6PUJ3</accession>
<sequence>MEPNKPNMADVLAPNLMEIAPSESNSPMPTESQICETIQNLIHQINLLNPRIKYIKELIEVEKKNPLKRDPRPTMELQTEKGTLETELERLT</sequence>
<evidence type="ECO:0000313" key="2">
    <source>
        <dbReference type="EMBL" id="GFT89934.1"/>
    </source>
</evidence>
<gene>
    <name evidence="2" type="ORF">NPIL_257841</name>
</gene>
<evidence type="ECO:0000256" key="1">
    <source>
        <dbReference type="SAM" id="MobiDB-lite"/>
    </source>
</evidence>